<evidence type="ECO:0000313" key="1">
    <source>
        <dbReference type="EMBL" id="KAF6003332.1"/>
    </source>
</evidence>
<dbReference type="Proteomes" id="UP000530660">
    <property type="component" value="Unassembled WGS sequence"/>
</dbReference>
<reference evidence="1 2" key="1">
    <citation type="journal article" date="2020" name="J. Phycol.">
        <title>Comparative genome analysis reveals Cyanidiococcus gen. nov., a new extremophilic red algal genus sister to Cyanidioschyzon (Cyanidioschyzonaceae, Rhodophyta).</title>
        <authorList>
            <person name="Liu S.-L."/>
            <person name="Chiang Y.-R."/>
            <person name="Yoon H.S."/>
            <person name="Fu H.-Y."/>
        </authorList>
    </citation>
    <scope>NUCLEOTIDE SEQUENCE [LARGE SCALE GENOMIC DNA]</scope>
    <source>
        <strain evidence="1 2">THAL066</strain>
    </source>
</reference>
<gene>
    <name evidence="1" type="ORF">F1559_003496</name>
</gene>
<protein>
    <submittedName>
        <fullName evidence="1">Uncharacterized protein</fullName>
    </submittedName>
</protein>
<organism evidence="1 2">
    <name type="scientific">Cyanidiococcus yangmingshanensis</name>
    <dbReference type="NCBI Taxonomy" id="2690220"/>
    <lineage>
        <taxon>Eukaryota</taxon>
        <taxon>Rhodophyta</taxon>
        <taxon>Bangiophyceae</taxon>
        <taxon>Cyanidiales</taxon>
        <taxon>Cyanidiaceae</taxon>
        <taxon>Cyanidiococcus</taxon>
    </lineage>
</organism>
<evidence type="ECO:0000313" key="2">
    <source>
        <dbReference type="Proteomes" id="UP000530660"/>
    </source>
</evidence>
<keyword evidence="2" id="KW-1185">Reference proteome</keyword>
<accession>A0A7J7IJR0</accession>
<name>A0A7J7IJR0_9RHOD</name>
<dbReference type="AlphaFoldDB" id="A0A7J7IJR0"/>
<dbReference type="EMBL" id="VWRR01000007">
    <property type="protein sequence ID" value="KAF6003332.1"/>
    <property type="molecule type" value="Genomic_DNA"/>
</dbReference>
<sequence>METNERVKTYRVPMKAHALNGAFTIYVEYPLPNGETVRPKDGASLRALVTELTRERVVALYRSRPETASDETALAIADTDEDLPEVVYVETAPRVAKGHPSAVASQPH</sequence>
<comment type="caution">
    <text evidence="1">The sequence shown here is derived from an EMBL/GenBank/DDBJ whole genome shotgun (WGS) entry which is preliminary data.</text>
</comment>
<proteinExistence type="predicted"/>